<dbReference type="AlphaFoldDB" id="A0AA37VV56"/>
<dbReference type="Proteomes" id="UP001161257">
    <property type="component" value="Unassembled WGS sequence"/>
</dbReference>
<accession>A0AA37VV56</accession>
<feature type="region of interest" description="Disordered" evidence="1">
    <location>
        <begin position="88"/>
        <end position="109"/>
    </location>
</feature>
<name>A0AA37VV56_PSEPU</name>
<dbReference type="EMBL" id="BSKJ01000003">
    <property type="protein sequence ID" value="GLO34760.1"/>
    <property type="molecule type" value="Genomic_DNA"/>
</dbReference>
<reference evidence="3" key="1">
    <citation type="submission" date="2023-01" db="EMBL/GenBank/DDBJ databases">
        <title>Whole-genome sequence of Pseudomonas putida NBRC 14671.</title>
        <authorList>
            <person name="Morohoshi T."/>
            <person name="Someya N."/>
        </authorList>
    </citation>
    <scope>NUCLEOTIDE SEQUENCE</scope>
    <source>
        <strain evidence="3">NBRC 14671</strain>
    </source>
</reference>
<evidence type="ECO:0000313" key="3">
    <source>
        <dbReference type="EMBL" id="GLO34760.1"/>
    </source>
</evidence>
<protein>
    <recommendedName>
        <fullName evidence="2">Transcriptional regulator SutA RNAP-binding domain-containing protein</fullName>
    </recommendedName>
</protein>
<evidence type="ECO:0000313" key="4">
    <source>
        <dbReference type="Proteomes" id="UP001161257"/>
    </source>
</evidence>
<sequence>MKWLGPGSETLSIDRLADKCRVLLRRSLRSQHRAYNDVSGNCISVAHYRVAYMYQTYPSAAHRAHDRLCEQIEAFLQQGGHIQQVARGVTGSPDGVSKVQWHKERTAKP</sequence>
<evidence type="ECO:0000256" key="1">
    <source>
        <dbReference type="SAM" id="MobiDB-lite"/>
    </source>
</evidence>
<feature type="domain" description="Transcriptional regulator SutA RNAP-binding" evidence="2">
    <location>
        <begin position="60"/>
        <end position="93"/>
    </location>
</feature>
<gene>
    <name evidence="3" type="ORF">PPUN14671_15930</name>
</gene>
<proteinExistence type="predicted"/>
<dbReference type="Pfam" id="PF20661">
    <property type="entry name" value="SutA-RBD"/>
    <property type="match status" value="1"/>
</dbReference>
<evidence type="ECO:0000259" key="2">
    <source>
        <dbReference type="Pfam" id="PF20661"/>
    </source>
</evidence>
<comment type="caution">
    <text evidence="3">The sequence shown here is derived from an EMBL/GenBank/DDBJ whole genome shotgun (WGS) entry which is preliminary data.</text>
</comment>
<organism evidence="3 4">
    <name type="scientific">Pseudomonas putida</name>
    <name type="common">Arthrobacter siderocapsulatus</name>
    <dbReference type="NCBI Taxonomy" id="303"/>
    <lineage>
        <taxon>Bacteria</taxon>
        <taxon>Pseudomonadati</taxon>
        <taxon>Pseudomonadota</taxon>
        <taxon>Gammaproteobacteria</taxon>
        <taxon>Pseudomonadales</taxon>
        <taxon>Pseudomonadaceae</taxon>
        <taxon>Pseudomonas</taxon>
    </lineage>
</organism>
<dbReference type="InterPro" id="IPR049191">
    <property type="entry name" value="SutA_RBD"/>
</dbReference>